<dbReference type="InterPro" id="IPR005045">
    <property type="entry name" value="CDC50/LEM3_fam"/>
</dbReference>
<protein>
    <submittedName>
        <fullName evidence="9">Uncharacterized protein</fullName>
    </submittedName>
</protein>
<reference evidence="9" key="1">
    <citation type="submission" date="2022-11" db="EMBL/GenBank/DDBJ databases">
        <authorList>
            <person name="Scott C."/>
            <person name="Bruce N."/>
        </authorList>
    </citation>
    <scope>NUCLEOTIDE SEQUENCE</scope>
</reference>
<dbReference type="GO" id="GO:0005794">
    <property type="term" value="C:Golgi apparatus"/>
    <property type="evidence" value="ECO:0007669"/>
    <property type="project" value="TreeGrafter"/>
</dbReference>
<evidence type="ECO:0000313" key="10">
    <source>
        <dbReference type="Proteomes" id="UP000838763"/>
    </source>
</evidence>
<dbReference type="EMBL" id="CALLCH030000012">
    <property type="protein sequence ID" value="CAI4215132.1"/>
    <property type="molecule type" value="Genomic_DNA"/>
</dbReference>
<comment type="caution">
    <text evidence="9">The sequence shown here is derived from an EMBL/GenBank/DDBJ whole genome shotgun (WGS) entry which is preliminary data.</text>
</comment>
<organism evidence="9 10">
    <name type="scientific">Parascedosporium putredinis</name>
    <dbReference type="NCBI Taxonomy" id="1442378"/>
    <lineage>
        <taxon>Eukaryota</taxon>
        <taxon>Fungi</taxon>
        <taxon>Dikarya</taxon>
        <taxon>Ascomycota</taxon>
        <taxon>Pezizomycotina</taxon>
        <taxon>Sordariomycetes</taxon>
        <taxon>Hypocreomycetidae</taxon>
        <taxon>Microascales</taxon>
        <taxon>Microascaceae</taxon>
        <taxon>Parascedosporium</taxon>
    </lineage>
</organism>
<evidence type="ECO:0000256" key="6">
    <source>
        <dbReference type="PIRNR" id="PIRNR015840"/>
    </source>
</evidence>
<feature type="transmembrane region" description="Helical" evidence="8">
    <location>
        <begin position="229"/>
        <end position="254"/>
    </location>
</feature>
<feature type="transmembrane region" description="Helical" evidence="8">
    <location>
        <begin position="36"/>
        <end position="57"/>
    </location>
</feature>
<evidence type="ECO:0000313" key="9">
    <source>
        <dbReference type="EMBL" id="CAI4215132.1"/>
    </source>
</evidence>
<dbReference type="AlphaFoldDB" id="A0A9P1H1W1"/>
<evidence type="ECO:0000256" key="5">
    <source>
        <dbReference type="ARBA" id="ARBA00023136"/>
    </source>
</evidence>
<dbReference type="Proteomes" id="UP000838763">
    <property type="component" value="Unassembled WGS sequence"/>
</dbReference>
<accession>A0A9P1H1W1</accession>
<dbReference type="GO" id="GO:0005783">
    <property type="term" value="C:endoplasmic reticulum"/>
    <property type="evidence" value="ECO:0007669"/>
    <property type="project" value="TreeGrafter"/>
</dbReference>
<keyword evidence="10" id="KW-1185">Reference proteome</keyword>
<dbReference type="PANTHER" id="PTHR10926:SF0">
    <property type="entry name" value="CDC50, ISOFORM A"/>
    <property type="match status" value="1"/>
</dbReference>
<gene>
    <name evidence="9" type="ORF">PPNO1_LOCUS4853</name>
</gene>
<evidence type="ECO:0000256" key="2">
    <source>
        <dbReference type="ARBA" id="ARBA00009457"/>
    </source>
</evidence>
<keyword evidence="4 8" id="KW-1133">Transmembrane helix</keyword>
<keyword evidence="5 6" id="KW-0472">Membrane</keyword>
<dbReference type="PIRSF" id="PIRSF015840">
    <property type="entry name" value="DUF284_TM_euk"/>
    <property type="match status" value="1"/>
</dbReference>
<proteinExistence type="inferred from homology"/>
<comment type="similarity">
    <text evidence="2 6">Belongs to the CDC50/LEM3 family.</text>
</comment>
<evidence type="ECO:0000256" key="4">
    <source>
        <dbReference type="ARBA" id="ARBA00022989"/>
    </source>
</evidence>
<feature type="region of interest" description="Disordered" evidence="7">
    <location>
        <begin position="270"/>
        <end position="294"/>
    </location>
</feature>
<evidence type="ECO:0000256" key="1">
    <source>
        <dbReference type="ARBA" id="ARBA00004141"/>
    </source>
</evidence>
<dbReference type="GO" id="GO:0005886">
    <property type="term" value="C:plasma membrane"/>
    <property type="evidence" value="ECO:0007669"/>
    <property type="project" value="TreeGrafter"/>
</dbReference>
<evidence type="ECO:0000256" key="3">
    <source>
        <dbReference type="ARBA" id="ARBA00022692"/>
    </source>
</evidence>
<dbReference type="GO" id="GO:0045332">
    <property type="term" value="P:phospholipid translocation"/>
    <property type="evidence" value="ECO:0007669"/>
    <property type="project" value="UniProtKB-UniRule"/>
</dbReference>
<feature type="compositionally biased region" description="Polar residues" evidence="7">
    <location>
        <begin position="270"/>
        <end position="284"/>
    </location>
</feature>
<dbReference type="Pfam" id="PF03381">
    <property type="entry name" value="CDC50"/>
    <property type="match status" value="1"/>
</dbReference>
<evidence type="ECO:0000256" key="7">
    <source>
        <dbReference type="SAM" id="MobiDB-lite"/>
    </source>
</evidence>
<comment type="subcellular location">
    <subcellularLocation>
        <location evidence="1">Membrane</location>
        <topology evidence="1">Multi-pass membrane protein</topology>
    </subcellularLocation>
</comment>
<evidence type="ECO:0000256" key="8">
    <source>
        <dbReference type="SAM" id="Phobius"/>
    </source>
</evidence>
<name>A0A9P1H1W1_9PEZI</name>
<sequence>MLPSGYRSFRSSDRGDTAFRQQRLKAWQPILTPKTVLPLFFTIGIIFAPIGGLLLYASAQVQEIEIDYTNCKAKAPEIDSVGEEKDSSVKAMWAQVPGVDGVNFGRGQPVNNVTQCRLGDDEPVPYLMDNNTDIAWGSDKELYGETKYKTDEIWPPPNWRELWPDGYTDEFPARRLPAFSKLYQRNNENAMLAGTYRVVINDVFPTDIYKGTKSMVISTRTVMGGRNSFLGIAYVVVGGMCILLGTVFTITHLIKPRKLGDHTYLSWNNAPSTGKQAGPSTATASGRDLGRAEA</sequence>
<dbReference type="OrthoDB" id="340608at2759"/>
<dbReference type="PANTHER" id="PTHR10926">
    <property type="entry name" value="CELL CYCLE CONTROL PROTEIN 50"/>
    <property type="match status" value="1"/>
</dbReference>
<keyword evidence="3 8" id="KW-0812">Transmembrane</keyword>